<dbReference type="PANTHER" id="PTHR30157">
    <property type="entry name" value="FERRIC REDUCTASE, NADPH-DEPENDENT"/>
    <property type="match status" value="1"/>
</dbReference>
<evidence type="ECO:0000313" key="3">
    <source>
        <dbReference type="EMBL" id="ARJ42462.1"/>
    </source>
</evidence>
<dbReference type="Gene3D" id="2.40.30.10">
    <property type="entry name" value="Translation factors"/>
    <property type="match status" value="1"/>
</dbReference>
<dbReference type="InterPro" id="IPR039261">
    <property type="entry name" value="FNR_nucleotide-bd"/>
</dbReference>
<gene>
    <name evidence="3" type="ORF">B1H58_10795</name>
</gene>
<name>A0A1W6B5V1_9GAMM</name>
<dbReference type="InterPro" id="IPR013113">
    <property type="entry name" value="SIP_FAD-bd"/>
</dbReference>
<dbReference type="InterPro" id="IPR039374">
    <property type="entry name" value="SIP_fam"/>
</dbReference>
<dbReference type="InterPro" id="IPR017927">
    <property type="entry name" value="FAD-bd_FR_type"/>
</dbReference>
<dbReference type="FunFam" id="2.40.30.10:FF:000055">
    <property type="entry name" value="Siderophore-interacting family protein"/>
    <property type="match status" value="1"/>
</dbReference>
<reference evidence="3 4" key="1">
    <citation type="submission" date="2017-02" db="EMBL/GenBank/DDBJ databases">
        <title>Complete genome sequence of the drought resistance-promoting endophyte Pantoea alhagi LTYR-11Z.</title>
        <authorList>
            <person name="Zhang L."/>
        </authorList>
    </citation>
    <scope>NUCLEOTIDE SEQUENCE [LARGE SCALE GENOMIC DNA]</scope>
    <source>
        <strain evidence="3 4">LTYR-11Z</strain>
    </source>
</reference>
<dbReference type="GO" id="GO:0016491">
    <property type="term" value="F:oxidoreductase activity"/>
    <property type="evidence" value="ECO:0007669"/>
    <property type="project" value="InterPro"/>
</dbReference>
<dbReference type="InterPro" id="IPR017938">
    <property type="entry name" value="Riboflavin_synthase-like_b-brl"/>
</dbReference>
<dbReference type="STRING" id="1891675.B1H58_10795"/>
<dbReference type="Pfam" id="PF04954">
    <property type="entry name" value="SIP"/>
    <property type="match status" value="1"/>
</dbReference>
<comment type="similarity">
    <text evidence="1">Belongs to the SIP oxidoreductase family.</text>
</comment>
<dbReference type="Proteomes" id="UP000192900">
    <property type="component" value="Chromosome"/>
</dbReference>
<feature type="domain" description="FAD-binding FR-type" evidence="2">
    <location>
        <begin position="15"/>
        <end position="142"/>
    </location>
</feature>
<proteinExistence type="inferred from homology"/>
<protein>
    <recommendedName>
        <fullName evidence="2">FAD-binding FR-type domain-containing protein</fullName>
    </recommendedName>
</protein>
<dbReference type="PROSITE" id="PS51384">
    <property type="entry name" value="FAD_FR"/>
    <property type="match status" value="1"/>
</dbReference>
<evidence type="ECO:0000256" key="1">
    <source>
        <dbReference type="ARBA" id="ARBA00035644"/>
    </source>
</evidence>
<dbReference type="Pfam" id="PF08021">
    <property type="entry name" value="FAD_binding_9"/>
    <property type="match status" value="1"/>
</dbReference>
<dbReference type="CDD" id="cd06193">
    <property type="entry name" value="siderophore_interacting"/>
    <property type="match status" value="1"/>
</dbReference>
<accession>A0A1W6B5V1</accession>
<organism evidence="3 4">
    <name type="scientific">Pantoea alhagi</name>
    <dbReference type="NCBI Taxonomy" id="1891675"/>
    <lineage>
        <taxon>Bacteria</taxon>
        <taxon>Pseudomonadati</taxon>
        <taxon>Pseudomonadota</taxon>
        <taxon>Gammaproteobacteria</taxon>
        <taxon>Enterobacterales</taxon>
        <taxon>Erwiniaceae</taxon>
        <taxon>Pantoea</taxon>
    </lineage>
</organism>
<dbReference type="KEGG" id="palh:B1H58_10795"/>
<dbReference type="EMBL" id="CP019706">
    <property type="protein sequence ID" value="ARJ42462.1"/>
    <property type="molecule type" value="Genomic_DNA"/>
</dbReference>
<evidence type="ECO:0000259" key="2">
    <source>
        <dbReference type="PROSITE" id="PS51384"/>
    </source>
</evidence>
<dbReference type="SUPFAM" id="SSF63380">
    <property type="entry name" value="Riboflavin synthase domain-like"/>
    <property type="match status" value="1"/>
</dbReference>
<sequence length="262" mass="29595">MSAEIFTQEWPLPTRRKNELKLRQLRVLHKTQIGSFYRICFTGDDLQGFNSHSFDDHIKLFFPDAENGELLLPEISDQGVVWPEGKRPQSRDYTPLTWDAAANTLTIDFFIHPGGLASGWAEKAQPGDPLVIGGPRGSFCMPLDYVFQLYLCDESSLPALNRRLTEIQAAQPDAEIHVMIMADETQSRAYLPSLAGVTCHFLPAGDVDAARYALRQLTIPQQGYFLWLTGEGARVKALLDDLIGERQINENYLRGVAYWHQK</sequence>
<dbReference type="PANTHER" id="PTHR30157:SF0">
    <property type="entry name" value="NADPH-DEPENDENT FERRIC-CHELATE REDUCTASE"/>
    <property type="match status" value="1"/>
</dbReference>
<dbReference type="Gene3D" id="3.40.50.80">
    <property type="entry name" value="Nucleotide-binding domain of ferredoxin-NADP reductase (FNR) module"/>
    <property type="match status" value="1"/>
</dbReference>
<dbReference type="InterPro" id="IPR007037">
    <property type="entry name" value="SIP_rossman_dom"/>
</dbReference>
<dbReference type="AlphaFoldDB" id="A0A1W6B5V1"/>
<keyword evidence="4" id="KW-1185">Reference proteome</keyword>
<dbReference type="OrthoDB" id="9814826at2"/>
<evidence type="ECO:0000313" key="4">
    <source>
        <dbReference type="Proteomes" id="UP000192900"/>
    </source>
</evidence>
<dbReference type="RefSeq" id="WP_085070150.1">
    <property type="nucleotide sequence ID" value="NZ_CP019706.1"/>
</dbReference>